<gene>
    <name evidence="1" type="ORF">LOAG_19100</name>
</gene>
<dbReference type="KEGG" id="loa:LOAG_19100"/>
<dbReference type="CTD" id="31252197"/>
<proteinExistence type="predicted"/>
<feature type="non-terminal residue" evidence="1">
    <location>
        <position position="1"/>
    </location>
</feature>
<sequence>KSELMSVHMSDVLFTRTVAKNLENTGKRTRNHLFTNVENPIVENSTIKAHHFTLTRKNINLNLNAKIATDPSAARAA</sequence>
<reference evidence="1" key="1">
    <citation type="submission" date="2012-04" db="EMBL/GenBank/DDBJ databases">
        <title>The Genome Sequence of Loa loa.</title>
        <authorList>
            <consortium name="The Broad Institute Genome Sequencing Platform"/>
            <consortium name="Broad Institute Genome Sequencing Center for Infectious Disease"/>
            <person name="Nutman T.B."/>
            <person name="Fink D.L."/>
            <person name="Russ C."/>
            <person name="Young S."/>
            <person name="Zeng Q."/>
            <person name="Gargeya S."/>
            <person name="Alvarado L."/>
            <person name="Berlin A."/>
            <person name="Chapman S.B."/>
            <person name="Chen Z."/>
            <person name="Freedman E."/>
            <person name="Gellesch M."/>
            <person name="Goldberg J."/>
            <person name="Griggs A."/>
            <person name="Gujja S."/>
            <person name="Heilman E.R."/>
            <person name="Heiman D."/>
            <person name="Howarth C."/>
            <person name="Mehta T."/>
            <person name="Neiman D."/>
            <person name="Pearson M."/>
            <person name="Roberts A."/>
            <person name="Saif S."/>
            <person name="Shea T."/>
            <person name="Shenoy N."/>
            <person name="Sisk P."/>
            <person name="Stolte C."/>
            <person name="Sykes S."/>
            <person name="White J."/>
            <person name="Yandava C."/>
            <person name="Haas B."/>
            <person name="Henn M.R."/>
            <person name="Nusbaum C."/>
            <person name="Birren B."/>
        </authorList>
    </citation>
    <scope>NUCLEOTIDE SEQUENCE [LARGE SCALE GENOMIC DNA]</scope>
</reference>
<accession>A0A1S0UDI2</accession>
<dbReference type="GeneID" id="31252197"/>
<dbReference type="InParanoid" id="A0A1S0UDI2"/>
<protein>
    <submittedName>
        <fullName evidence="1">Zinc finger protein</fullName>
    </submittedName>
</protein>
<evidence type="ECO:0000313" key="1">
    <source>
        <dbReference type="EMBL" id="EJD73481.1"/>
    </source>
</evidence>
<name>A0A1S0UDI2_LOALO</name>
<dbReference type="EMBL" id="JH713618">
    <property type="protein sequence ID" value="EJD73481.1"/>
    <property type="molecule type" value="Genomic_DNA"/>
</dbReference>
<dbReference type="RefSeq" id="XP_020304442.1">
    <property type="nucleotide sequence ID" value="XM_020451755.1"/>
</dbReference>
<dbReference type="AlphaFoldDB" id="A0A1S0UDI2"/>
<organism evidence="1">
    <name type="scientific">Loa loa</name>
    <name type="common">Eye worm</name>
    <name type="synonym">Filaria loa</name>
    <dbReference type="NCBI Taxonomy" id="7209"/>
    <lineage>
        <taxon>Eukaryota</taxon>
        <taxon>Metazoa</taxon>
        <taxon>Ecdysozoa</taxon>
        <taxon>Nematoda</taxon>
        <taxon>Chromadorea</taxon>
        <taxon>Rhabditida</taxon>
        <taxon>Spirurina</taxon>
        <taxon>Spiruromorpha</taxon>
        <taxon>Filarioidea</taxon>
        <taxon>Onchocercidae</taxon>
        <taxon>Loa</taxon>
    </lineage>
</organism>